<sequence length="330" mass="36493">MAFCFASSARLLKQNTISIIPSVSLGPQEGRNRCALALAVTRELALRRAVDYAHKNATKITKRDVSNPDLDDTIAFYASHHDKILRELLLPAMDAAGEALRSEDGKPRKVRKVEWDIAVSTEAEPVQCAVLASVPPGTVLVRPRPSPGENGSGEYISLMALNDLARSQPSSFSLLFPNASASDMDNLYAHASLPTVLVASLSCSKSFRRALSALLITTAAATVRHVVLDIFIALLRTRSLWHPQIYSLWSRIYHTPTPLLFVTAKRAAELAYDAFVSVEEYIRKCGIQLEGYMLNKDLYRTAVHRQVVKDHMGRPKRYESLFSAAKIQST</sequence>
<protein>
    <submittedName>
        <fullName evidence="1">Uncharacterized protein</fullName>
    </submittedName>
</protein>
<dbReference type="EMBL" id="BLIY01000017">
    <property type="protein sequence ID" value="GFE54591.1"/>
    <property type="molecule type" value="Genomic_DNA"/>
</dbReference>
<evidence type="ECO:0000313" key="1">
    <source>
        <dbReference type="EMBL" id="GFE54591.1"/>
    </source>
</evidence>
<organism evidence="1 2">
    <name type="scientific">Babesia ovis</name>
    <dbReference type="NCBI Taxonomy" id="5869"/>
    <lineage>
        <taxon>Eukaryota</taxon>
        <taxon>Sar</taxon>
        <taxon>Alveolata</taxon>
        <taxon>Apicomplexa</taxon>
        <taxon>Aconoidasida</taxon>
        <taxon>Piroplasmida</taxon>
        <taxon>Babesiidae</taxon>
        <taxon>Babesia</taxon>
    </lineage>
</organism>
<name>A0A9W5TC22_BABOV</name>
<gene>
    <name evidence="1" type="ORF">BaOVIS_019950</name>
</gene>
<dbReference type="Proteomes" id="UP001057455">
    <property type="component" value="Unassembled WGS sequence"/>
</dbReference>
<dbReference type="AlphaFoldDB" id="A0A9W5TC22"/>
<accession>A0A9W5TC22</accession>
<keyword evidence="2" id="KW-1185">Reference proteome</keyword>
<reference evidence="1" key="1">
    <citation type="submission" date="2019-12" db="EMBL/GenBank/DDBJ databases">
        <title>Genome sequence of Babesia ovis.</title>
        <authorList>
            <person name="Yamagishi J."/>
            <person name="Sevinc F."/>
            <person name="Xuan X."/>
        </authorList>
    </citation>
    <scope>NUCLEOTIDE SEQUENCE</scope>
    <source>
        <strain evidence="1">Selcuk</strain>
    </source>
</reference>
<evidence type="ECO:0000313" key="2">
    <source>
        <dbReference type="Proteomes" id="UP001057455"/>
    </source>
</evidence>
<dbReference type="OrthoDB" id="360830at2759"/>
<proteinExistence type="predicted"/>
<comment type="caution">
    <text evidence="1">The sequence shown here is derived from an EMBL/GenBank/DDBJ whole genome shotgun (WGS) entry which is preliminary data.</text>
</comment>